<dbReference type="InterPro" id="IPR007131">
    <property type="entry name" value="SHD1"/>
</dbReference>
<dbReference type="SUPFAM" id="SSF53474">
    <property type="entry name" value="alpha/beta-Hydrolases"/>
    <property type="match status" value="1"/>
</dbReference>
<dbReference type="Pfam" id="PF03983">
    <property type="entry name" value="SHD1"/>
    <property type="match status" value="1"/>
</dbReference>
<protein>
    <submittedName>
        <fullName evidence="3">Poly(3-hydroxybutyrate)depolymerase</fullName>
    </submittedName>
</protein>
<evidence type="ECO:0000313" key="4">
    <source>
        <dbReference type="Proteomes" id="UP001374893"/>
    </source>
</evidence>
<dbReference type="Gene3D" id="2.30.30.700">
    <property type="entry name" value="SLA1 homology domain 1"/>
    <property type="match status" value="1"/>
</dbReference>
<sequence length="414" mass="45187">MMKRFLTLLAVLSTGVLFGQPTESRTWTAKSGHKVEAKALAVAEGKVRFERADGTQVTVEIAKLSDDDQELLREHFEVETPDPEAAPEVEAADDLPHPLGETTGEISTGGEWSYFLYLPKSLAKGEKHPVMFIMNPGGGGAGTTNRYIPGAERNRMILAVSKQSKNGFEKSQEAVDAMIEHVLDTLPIDGDRLYTSGFSGGSRMALATATKNSDITGVLACGAGGSVGNAKQVVYGLCGTNCFNRTDMAHGFKGYRNRDGLLRYFPGKHAWAGDELIDDGITHLNGVFLLSNGKNYPEATERYVQDVMALVRESKDTAPMRAFMWTSFLTEHGAEADGLEELHRELGADEVNETYVKGLQEIEAFAEKSFGEVSASQWKADPKVSSACLREAKKYPGTPWEEVLTKMAEDAQKF</sequence>
<evidence type="ECO:0000313" key="3">
    <source>
        <dbReference type="EMBL" id="BCX47683.1"/>
    </source>
</evidence>
<dbReference type="Proteomes" id="UP001374893">
    <property type="component" value="Chromosome"/>
</dbReference>
<reference evidence="3 4" key="1">
    <citation type="submission" date="2021-06" db="EMBL/GenBank/DDBJ databases">
        <title>Complete genome of Haloferula helveola possessing various polysaccharide degrading enzymes.</title>
        <authorList>
            <person name="Takami H."/>
            <person name="Huang C."/>
            <person name="Hamasaki K."/>
        </authorList>
    </citation>
    <scope>NUCLEOTIDE SEQUENCE [LARGE SCALE GENOMIC DNA]</scope>
    <source>
        <strain evidence="3 4">CN-1</strain>
    </source>
</reference>
<keyword evidence="1" id="KW-0732">Signal</keyword>
<feature type="signal peptide" evidence="1">
    <location>
        <begin position="1"/>
        <end position="19"/>
    </location>
</feature>
<feature type="chain" id="PRO_5045397844" evidence="1">
    <location>
        <begin position="20"/>
        <end position="414"/>
    </location>
</feature>
<keyword evidence="4" id="KW-1185">Reference proteome</keyword>
<accession>A0ABM7RD06</accession>
<feature type="domain" description="SLA1 homology" evidence="2">
    <location>
        <begin position="20"/>
        <end position="75"/>
    </location>
</feature>
<dbReference type="RefSeq" id="WP_338690004.1">
    <property type="nucleotide sequence ID" value="NZ_AP024702.1"/>
</dbReference>
<evidence type="ECO:0000259" key="2">
    <source>
        <dbReference type="Pfam" id="PF03983"/>
    </source>
</evidence>
<dbReference type="InterPro" id="IPR029058">
    <property type="entry name" value="AB_hydrolase_fold"/>
</dbReference>
<name>A0ABM7RD06_9BACT</name>
<dbReference type="Gene3D" id="3.40.50.1820">
    <property type="entry name" value="alpha/beta hydrolase"/>
    <property type="match status" value="1"/>
</dbReference>
<organism evidence="3 4">
    <name type="scientific">Haloferula helveola</name>
    <dbReference type="NCBI Taxonomy" id="490095"/>
    <lineage>
        <taxon>Bacteria</taxon>
        <taxon>Pseudomonadati</taxon>
        <taxon>Verrucomicrobiota</taxon>
        <taxon>Verrucomicrobiia</taxon>
        <taxon>Verrucomicrobiales</taxon>
        <taxon>Verrucomicrobiaceae</taxon>
        <taxon>Haloferula</taxon>
    </lineage>
</organism>
<evidence type="ECO:0000256" key="1">
    <source>
        <dbReference type="SAM" id="SignalP"/>
    </source>
</evidence>
<dbReference type="EMBL" id="AP024702">
    <property type="protein sequence ID" value="BCX47683.1"/>
    <property type="molecule type" value="Genomic_DNA"/>
</dbReference>
<gene>
    <name evidence="3" type="ORF">HAHE_15910</name>
</gene>
<proteinExistence type="predicted"/>